<evidence type="ECO:0000313" key="3">
    <source>
        <dbReference type="EMBL" id="AOT59867.1"/>
    </source>
</evidence>
<reference evidence="3 4" key="1">
    <citation type="submission" date="2016-09" db="EMBL/GenBank/DDBJ databases">
        <title>Streptomyces rubrolavendulae MJM4426 Genome sequencing and assembly.</title>
        <authorList>
            <person name="Kim J.-G."/>
        </authorList>
    </citation>
    <scope>NUCLEOTIDE SEQUENCE [LARGE SCALE GENOMIC DNA]</scope>
    <source>
        <strain evidence="3 4">MJM4426</strain>
    </source>
</reference>
<dbReference type="STRING" id="285473.A4G23_02723"/>
<keyword evidence="4" id="KW-1185">Reference proteome</keyword>
<dbReference type="Pfam" id="PF19871">
    <property type="entry name" value="DUF6344"/>
    <property type="match status" value="1"/>
</dbReference>
<evidence type="ECO:0000256" key="1">
    <source>
        <dbReference type="SAM" id="MobiDB-lite"/>
    </source>
</evidence>
<organism evidence="3 4">
    <name type="scientific">Streptomyces rubrolavendulae</name>
    <dbReference type="NCBI Taxonomy" id="285473"/>
    <lineage>
        <taxon>Bacteria</taxon>
        <taxon>Bacillati</taxon>
        <taxon>Actinomycetota</taxon>
        <taxon>Actinomycetes</taxon>
        <taxon>Kitasatosporales</taxon>
        <taxon>Streptomycetaceae</taxon>
        <taxon>Streptomyces</taxon>
    </lineage>
</organism>
<dbReference type="EMBL" id="CP017316">
    <property type="protein sequence ID" value="AOT59867.1"/>
    <property type="molecule type" value="Genomic_DNA"/>
</dbReference>
<keyword evidence="2" id="KW-0732">Signal</keyword>
<dbReference type="KEGG" id="srn:A4G23_02723"/>
<feature type="chain" id="PRO_5038557129" evidence="2">
    <location>
        <begin position="28"/>
        <end position="193"/>
    </location>
</feature>
<protein>
    <submittedName>
        <fullName evidence="3">Uncharacterized protein</fullName>
    </submittedName>
</protein>
<gene>
    <name evidence="3" type="ORF">A4G23_02723</name>
</gene>
<feature type="compositionally biased region" description="Low complexity" evidence="1">
    <location>
        <begin position="125"/>
        <end position="144"/>
    </location>
</feature>
<dbReference type="InterPro" id="IPR045925">
    <property type="entry name" value="DUF6344"/>
</dbReference>
<dbReference type="RefSeq" id="WP_069977179.1">
    <property type="nucleotide sequence ID" value="NZ_CP017316.1"/>
</dbReference>
<accession>A0A1D8G345</accession>
<proteinExistence type="predicted"/>
<feature type="region of interest" description="Disordered" evidence="1">
    <location>
        <begin position="125"/>
        <end position="171"/>
    </location>
</feature>
<evidence type="ECO:0000256" key="2">
    <source>
        <dbReference type="SAM" id="SignalP"/>
    </source>
</evidence>
<dbReference type="PATRIC" id="fig|285473.5.peg.2847"/>
<feature type="signal peptide" evidence="2">
    <location>
        <begin position="1"/>
        <end position="27"/>
    </location>
</feature>
<name>A0A1D8G345_9ACTN</name>
<sequence>MAADRVKQFWTAIVSFFCELLASLRAAAPVASVAGRWGGSASPAVLTASAEALALPAQRAAGAAVRAPARDGLGAGRGKGAVAGRARRVERDRALPPTIKQRIRAEAHGASPAVRRLSAAAALAAGHPADPADPADGYPAAGHPAADRTSEAASGPVRPESAAAGGAGAEAGVRPVHAGAAAGPWTPAAPAAC</sequence>
<dbReference type="Proteomes" id="UP000095349">
    <property type="component" value="Chromosome"/>
</dbReference>
<dbReference type="AlphaFoldDB" id="A0A1D8G345"/>
<evidence type="ECO:0000313" key="4">
    <source>
        <dbReference type="Proteomes" id="UP000095349"/>
    </source>
</evidence>